<proteinExistence type="predicted"/>
<dbReference type="EMBL" id="CACRST010000017">
    <property type="protein sequence ID" value="VYT11070.1"/>
    <property type="molecule type" value="Genomic_DNA"/>
</dbReference>
<reference evidence="1" key="1">
    <citation type="submission" date="2019-11" db="EMBL/GenBank/DDBJ databases">
        <authorList>
            <person name="Feng L."/>
        </authorList>
    </citation>
    <scope>NUCLEOTIDE SEQUENCE</scope>
    <source>
        <strain evidence="1">BgluceraseaLFYP119</strain>
    </source>
</reference>
<protein>
    <recommendedName>
        <fullName evidence="2">Alternate signal-mediated exported protein, CPF_0494 family</fullName>
    </recommendedName>
</protein>
<organism evidence="1">
    <name type="scientific">Blautia glucerasea</name>
    <dbReference type="NCBI Taxonomy" id="536633"/>
    <lineage>
        <taxon>Bacteria</taxon>
        <taxon>Bacillati</taxon>
        <taxon>Bacillota</taxon>
        <taxon>Clostridia</taxon>
        <taxon>Lachnospirales</taxon>
        <taxon>Lachnospiraceae</taxon>
        <taxon>Blautia</taxon>
    </lineage>
</organism>
<evidence type="ECO:0000313" key="1">
    <source>
        <dbReference type="EMBL" id="VYT11070.1"/>
    </source>
</evidence>
<dbReference type="RefSeq" id="WP_156354192.1">
    <property type="nucleotide sequence ID" value="NZ_CACRST010000017.1"/>
</dbReference>
<name>A0A6N2TZ57_9FIRM</name>
<dbReference type="AlphaFoldDB" id="A0A6N2TZ57"/>
<accession>A0A6N2TZ57</accession>
<evidence type="ECO:0008006" key="2">
    <source>
        <dbReference type="Google" id="ProtNLM"/>
    </source>
</evidence>
<sequence length="194" mass="21458">MTVNHTKTILKITALLMFAGAAGREGTLAYLSSFDKKTNIATTGYNETSIEEEFPSITPTPVEKDPHYIKKIQISNTGGIKEAALSDCYVRAELSYSNSDIGNAVVLDGLNKKDWVYRDGFYYYNHILKKGEATAPLITGFHIDHHKVNAKYQALLKDFEMNVYEESVQAEGFSSVWDAFAHYSGSPAEEGGGK</sequence>
<gene>
    <name evidence="1" type="ORF">BGLFYP119_01843</name>
</gene>